<sequence>MDETQREQKKRDPLKKTQYAPNLKLKHERELRGWSQALVAEQIGAQTNLITRWETGAAFPSPYYRQKLCTLFERDAAYLGLVKGDAAGAVSEFHKDVPVPHAQQTDPEVGSAFQREQVTEPPVRGTPVVARRMLILGGLGGVALTGIIGGSVWWLGGMVKTSASASPRAHTPSNPLRYRYTPQADVFVNDVAWSPNGTQIVCAVGDNTAQLLDGRRGTVIRVYRGHKGYVNCAQWASDGVRVASASADKTAQIWSATTGTLLTTYTRHQKSVLYLAWSHSGTMVASGSRDGTVHVWDAFTGEKMSMYTGHTGSVWSIRWSPDDKSVVSGGDDGIIHVWEPAEGKPSADFHYVGPATSGINEVDWSPNGKWIASAHGDGHVYIWDALTGTHVLTYPEHKAVVRTARWSPSGTLIASGGADNAVHVWNAVTGKRLLEYQQQTNDILEVSWSPDSKQLASASKDKSMVVYTVDVPNM</sequence>
<dbReference type="SMART" id="SM00320">
    <property type="entry name" value="WD40"/>
    <property type="match status" value="7"/>
</dbReference>
<keyword evidence="7" id="KW-1185">Reference proteome</keyword>
<dbReference type="RefSeq" id="WP_201364713.1">
    <property type="nucleotide sequence ID" value="NZ_BNJJ01000015.1"/>
</dbReference>
<name>A0ABQ3VLP5_9CHLR</name>
<evidence type="ECO:0000313" key="6">
    <source>
        <dbReference type="EMBL" id="GHO87137.1"/>
    </source>
</evidence>
<evidence type="ECO:0000256" key="1">
    <source>
        <dbReference type="ARBA" id="ARBA00022574"/>
    </source>
</evidence>
<dbReference type="CDD" id="cd00200">
    <property type="entry name" value="WD40"/>
    <property type="match status" value="1"/>
</dbReference>
<feature type="repeat" description="WD" evidence="3">
    <location>
        <begin position="394"/>
        <end position="435"/>
    </location>
</feature>
<dbReference type="Gene3D" id="2.130.10.10">
    <property type="entry name" value="YVTN repeat-like/Quinoprotein amine dehydrogenase"/>
    <property type="match status" value="3"/>
</dbReference>
<dbReference type="EMBL" id="BNJJ01000015">
    <property type="protein sequence ID" value="GHO87137.1"/>
    <property type="molecule type" value="Genomic_DNA"/>
</dbReference>
<keyword evidence="4" id="KW-0812">Transmembrane</keyword>
<dbReference type="PANTHER" id="PTHR19879">
    <property type="entry name" value="TRANSCRIPTION INITIATION FACTOR TFIID"/>
    <property type="match status" value="1"/>
</dbReference>
<evidence type="ECO:0000256" key="4">
    <source>
        <dbReference type="SAM" id="Phobius"/>
    </source>
</evidence>
<keyword evidence="4" id="KW-1133">Transmembrane helix</keyword>
<reference evidence="6 7" key="1">
    <citation type="journal article" date="2021" name="Int. J. Syst. Evol. Microbiol.">
        <title>Reticulibacter mediterranei gen. nov., sp. nov., within the new family Reticulibacteraceae fam. nov., and Ktedonospora formicarum gen. nov., sp. nov., Ktedonobacter robiniae sp. nov., Dictyobacter formicarum sp. nov. and Dictyobacter arantiisoli sp. nov., belonging to the class Ktedonobacteria.</title>
        <authorList>
            <person name="Yabe S."/>
            <person name="Zheng Y."/>
            <person name="Wang C.M."/>
            <person name="Sakai Y."/>
            <person name="Abe K."/>
            <person name="Yokota A."/>
            <person name="Donadio S."/>
            <person name="Cavaletti L."/>
            <person name="Monciardini P."/>
        </authorList>
    </citation>
    <scope>NUCLEOTIDE SEQUENCE [LARGE SCALE GENOMIC DNA]</scope>
    <source>
        <strain evidence="6 7">SOSP1-9</strain>
    </source>
</reference>
<keyword evidence="2" id="KW-0677">Repeat</keyword>
<comment type="caution">
    <text evidence="6">The sequence shown here is derived from an EMBL/GenBank/DDBJ whole genome shotgun (WGS) entry which is preliminary data.</text>
</comment>
<dbReference type="InterPro" id="IPR001680">
    <property type="entry name" value="WD40_rpt"/>
</dbReference>
<protein>
    <recommendedName>
        <fullName evidence="5">HTH cro/C1-type domain-containing protein</fullName>
    </recommendedName>
</protein>
<dbReference type="Gene3D" id="1.10.260.40">
    <property type="entry name" value="lambda repressor-like DNA-binding domains"/>
    <property type="match status" value="1"/>
</dbReference>
<dbReference type="InterPro" id="IPR020472">
    <property type="entry name" value="WD40_PAC1"/>
</dbReference>
<dbReference type="SUPFAM" id="SSF47413">
    <property type="entry name" value="lambda repressor-like DNA-binding domains"/>
    <property type="match status" value="1"/>
</dbReference>
<dbReference type="PROSITE" id="PS50082">
    <property type="entry name" value="WD_REPEATS_2"/>
    <property type="match status" value="6"/>
</dbReference>
<dbReference type="InterPro" id="IPR010982">
    <property type="entry name" value="Lambda_DNA-bd_dom_sf"/>
</dbReference>
<dbReference type="SUPFAM" id="SSF50978">
    <property type="entry name" value="WD40 repeat-like"/>
    <property type="match status" value="1"/>
</dbReference>
<dbReference type="SMART" id="SM00530">
    <property type="entry name" value="HTH_XRE"/>
    <property type="match status" value="1"/>
</dbReference>
<feature type="repeat" description="WD" evidence="3">
    <location>
        <begin position="223"/>
        <end position="264"/>
    </location>
</feature>
<gene>
    <name evidence="6" type="ORF">KSZ_51430</name>
</gene>
<dbReference type="InterPro" id="IPR001387">
    <property type="entry name" value="Cro/C1-type_HTH"/>
</dbReference>
<feature type="repeat" description="WD" evidence="3">
    <location>
        <begin position="352"/>
        <end position="393"/>
    </location>
</feature>
<dbReference type="Proteomes" id="UP000635565">
    <property type="component" value="Unassembled WGS sequence"/>
</dbReference>
<dbReference type="InterPro" id="IPR036322">
    <property type="entry name" value="WD40_repeat_dom_sf"/>
</dbReference>
<evidence type="ECO:0000256" key="2">
    <source>
        <dbReference type="ARBA" id="ARBA00022737"/>
    </source>
</evidence>
<evidence type="ECO:0000256" key="3">
    <source>
        <dbReference type="PROSITE-ProRule" id="PRU00221"/>
    </source>
</evidence>
<dbReference type="PROSITE" id="PS50294">
    <property type="entry name" value="WD_REPEATS_REGION"/>
    <property type="match status" value="6"/>
</dbReference>
<dbReference type="PRINTS" id="PR00320">
    <property type="entry name" value="GPROTEINBRPT"/>
</dbReference>
<proteinExistence type="predicted"/>
<feature type="repeat" description="WD" evidence="3">
    <location>
        <begin position="436"/>
        <end position="474"/>
    </location>
</feature>
<evidence type="ECO:0000259" key="5">
    <source>
        <dbReference type="PROSITE" id="PS50943"/>
    </source>
</evidence>
<feature type="repeat" description="WD" evidence="3">
    <location>
        <begin position="307"/>
        <end position="348"/>
    </location>
</feature>
<feature type="repeat" description="WD" evidence="3">
    <location>
        <begin position="265"/>
        <end position="306"/>
    </location>
</feature>
<dbReference type="PANTHER" id="PTHR19879:SF9">
    <property type="entry name" value="TRANSCRIPTION INITIATION FACTOR TFIID SUBUNIT 5"/>
    <property type="match status" value="1"/>
</dbReference>
<keyword evidence="4" id="KW-0472">Membrane</keyword>
<dbReference type="InterPro" id="IPR015943">
    <property type="entry name" value="WD40/YVTN_repeat-like_dom_sf"/>
</dbReference>
<organism evidence="6 7">
    <name type="scientific">Dictyobacter formicarum</name>
    <dbReference type="NCBI Taxonomy" id="2778368"/>
    <lineage>
        <taxon>Bacteria</taxon>
        <taxon>Bacillati</taxon>
        <taxon>Chloroflexota</taxon>
        <taxon>Ktedonobacteria</taxon>
        <taxon>Ktedonobacterales</taxon>
        <taxon>Dictyobacteraceae</taxon>
        <taxon>Dictyobacter</taxon>
    </lineage>
</organism>
<keyword evidence="1 3" id="KW-0853">WD repeat</keyword>
<dbReference type="PROSITE" id="PS50943">
    <property type="entry name" value="HTH_CROC1"/>
    <property type="match status" value="1"/>
</dbReference>
<dbReference type="Pfam" id="PF00400">
    <property type="entry name" value="WD40"/>
    <property type="match status" value="7"/>
</dbReference>
<accession>A0ABQ3VLP5</accession>
<feature type="transmembrane region" description="Helical" evidence="4">
    <location>
        <begin position="134"/>
        <end position="156"/>
    </location>
</feature>
<dbReference type="CDD" id="cd00093">
    <property type="entry name" value="HTH_XRE"/>
    <property type="match status" value="1"/>
</dbReference>
<feature type="domain" description="HTH cro/C1-type" evidence="5">
    <location>
        <begin position="25"/>
        <end position="79"/>
    </location>
</feature>
<evidence type="ECO:0000313" key="7">
    <source>
        <dbReference type="Proteomes" id="UP000635565"/>
    </source>
</evidence>